<dbReference type="SUPFAM" id="SSF56784">
    <property type="entry name" value="HAD-like"/>
    <property type="match status" value="1"/>
</dbReference>
<dbReference type="Proteomes" id="UP001141629">
    <property type="component" value="Unassembled WGS sequence"/>
</dbReference>
<keyword evidence="2" id="KW-1185">Reference proteome</keyword>
<dbReference type="InterPro" id="IPR044999">
    <property type="entry name" value="CbbY-like"/>
</dbReference>
<dbReference type="AlphaFoldDB" id="A0A9X2YVI2"/>
<organism evidence="1 2">
    <name type="scientific">Mycobacterium yunnanensis</name>
    <dbReference type="NCBI Taxonomy" id="368477"/>
    <lineage>
        <taxon>Bacteria</taxon>
        <taxon>Bacillati</taxon>
        <taxon>Actinomycetota</taxon>
        <taxon>Actinomycetes</taxon>
        <taxon>Mycobacteriales</taxon>
        <taxon>Mycobacteriaceae</taxon>
        <taxon>Mycobacterium</taxon>
    </lineage>
</organism>
<comment type="caution">
    <text evidence="1">The sequence shown here is derived from an EMBL/GenBank/DDBJ whole genome shotgun (WGS) entry which is preliminary data.</text>
</comment>
<dbReference type="Gene3D" id="3.40.50.1000">
    <property type="entry name" value="HAD superfamily/HAD-like"/>
    <property type="match status" value="1"/>
</dbReference>
<dbReference type="InterPro" id="IPR023214">
    <property type="entry name" value="HAD_sf"/>
</dbReference>
<gene>
    <name evidence="1" type="ORF">H7K45_03470</name>
</gene>
<dbReference type="Gene3D" id="1.10.150.240">
    <property type="entry name" value="Putative phosphatase, domain 2"/>
    <property type="match status" value="1"/>
</dbReference>
<accession>A0A9X2YVI2</accession>
<dbReference type="InterPro" id="IPR023198">
    <property type="entry name" value="PGP-like_dom2"/>
</dbReference>
<sequence length="225" mass="23809">MSTIFFGSISTLADTSELQRRAFNDAFEAFNLDWEWSREDYRSMLGSNGGADRIEQFAASRGDDVDANAVHAKKSEIFQELLSSSSISPRPGVVDVVEEAKRGGHGLGFVTTTSQGNIDALLAALKPHISAEMFDLIVNRDSVSQPKPNAEVYEYALKTLGADAGDAIAIEDNVGGVNAATSAGINTIAFPNENTAGGDFSAADETVDSLDATKILGLTAPESRS</sequence>
<reference evidence="1" key="2">
    <citation type="journal article" date="2022" name="BMC Genomics">
        <title>Comparative genome analysis of mycobacteria focusing on tRNA and non-coding RNA.</title>
        <authorList>
            <person name="Behra P.R.K."/>
            <person name="Pettersson B.M.F."/>
            <person name="Ramesh M."/>
            <person name="Das S."/>
            <person name="Dasgupta S."/>
            <person name="Kirsebom L.A."/>
        </authorList>
    </citation>
    <scope>NUCLEOTIDE SEQUENCE</scope>
    <source>
        <strain evidence="1">DSM 44838</strain>
    </source>
</reference>
<dbReference type="RefSeq" id="WP_263994377.1">
    <property type="nucleotide sequence ID" value="NZ_JACKVK010000002.1"/>
</dbReference>
<dbReference type="NCBIfam" id="TIGR01509">
    <property type="entry name" value="HAD-SF-IA-v3"/>
    <property type="match status" value="1"/>
</dbReference>
<keyword evidence="1" id="KW-0378">Hydrolase</keyword>
<proteinExistence type="predicted"/>
<dbReference type="GO" id="GO:0016787">
    <property type="term" value="F:hydrolase activity"/>
    <property type="evidence" value="ECO:0007669"/>
    <property type="project" value="UniProtKB-KW"/>
</dbReference>
<dbReference type="InterPro" id="IPR041492">
    <property type="entry name" value="HAD_2"/>
</dbReference>
<evidence type="ECO:0000313" key="2">
    <source>
        <dbReference type="Proteomes" id="UP001141629"/>
    </source>
</evidence>
<reference evidence="1" key="1">
    <citation type="submission" date="2020-07" db="EMBL/GenBank/DDBJ databases">
        <authorList>
            <person name="Pettersson B.M.F."/>
            <person name="Behra P.R.K."/>
            <person name="Ramesh M."/>
            <person name="Das S."/>
            <person name="Dasgupta S."/>
            <person name="Kirsebom L.A."/>
        </authorList>
    </citation>
    <scope>NUCLEOTIDE SEQUENCE</scope>
    <source>
        <strain evidence="1">DSM 44838</strain>
    </source>
</reference>
<dbReference type="Pfam" id="PF13419">
    <property type="entry name" value="HAD_2"/>
    <property type="match status" value="1"/>
</dbReference>
<dbReference type="InterPro" id="IPR006439">
    <property type="entry name" value="HAD-SF_hydro_IA"/>
</dbReference>
<protein>
    <submittedName>
        <fullName evidence="1">HAD-IA family hydrolase</fullName>
    </submittedName>
</protein>
<name>A0A9X2YVI2_9MYCO</name>
<dbReference type="InterPro" id="IPR036412">
    <property type="entry name" value="HAD-like_sf"/>
</dbReference>
<dbReference type="PANTHER" id="PTHR42896:SF2">
    <property type="entry name" value="CBBY-LIKE PROTEIN"/>
    <property type="match status" value="1"/>
</dbReference>
<dbReference type="PANTHER" id="PTHR42896">
    <property type="entry name" value="XYLULOSE-1,5-BISPHOSPHATE (XUBP) PHOSPHATASE"/>
    <property type="match status" value="1"/>
</dbReference>
<evidence type="ECO:0000313" key="1">
    <source>
        <dbReference type="EMBL" id="MCV7419590.1"/>
    </source>
</evidence>
<dbReference type="EMBL" id="JACKVK010000002">
    <property type="protein sequence ID" value="MCV7419590.1"/>
    <property type="molecule type" value="Genomic_DNA"/>
</dbReference>